<proteinExistence type="inferred from homology"/>
<protein>
    <recommendedName>
        <fullName evidence="5">RWD domain-containing protein</fullName>
    </recommendedName>
</protein>
<evidence type="ECO:0000256" key="2">
    <source>
        <dbReference type="ARBA" id="ARBA00022737"/>
    </source>
</evidence>
<dbReference type="PROSITE" id="PS00678">
    <property type="entry name" value="WD_REPEATS_1"/>
    <property type="match status" value="1"/>
</dbReference>
<feature type="domain" description="RWD" evidence="5">
    <location>
        <begin position="389"/>
        <end position="491"/>
    </location>
</feature>
<dbReference type="GO" id="GO:0034198">
    <property type="term" value="P:cellular response to amino acid starvation"/>
    <property type="evidence" value="ECO:0007669"/>
    <property type="project" value="TreeGrafter"/>
</dbReference>
<dbReference type="SMART" id="SM00320">
    <property type="entry name" value="WD40"/>
    <property type="match status" value="4"/>
</dbReference>
<comment type="similarity">
    <text evidence="3">Belongs to the WD repeat WDR59 family.</text>
</comment>
<dbReference type="CDD" id="cd16692">
    <property type="entry name" value="mRING-H2-C3H3C2_WDR59"/>
    <property type="match status" value="1"/>
</dbReference>
<dbReference type="Gene3D" id="2.130.10.10">
    <property type="entry name" value="YVTN repeat-like/Quinoprotein amine dehydrogenase"/>
    <property type="match status" value="2"/>
</dbReference>
<organism evidence="7">
    <name type="scientific">Clastoptera arizonana</name>
    <name type="common">Arizona spittle bug</name>
    <dbReference type="NCBI Taxonomy" id="38151"/>
    <lineage>
        <taxon>Eukaryota</taxon>
        <taxon>Metazoa</taxon>
        <taxon>Ecdysozoa</taxon>
        <taxon>Arthropoda</taxon>
        <taxon>Hexapoda</taxon>
        <taxon>Insecta</taxon>
        <taxon>Pterygota</taxon>
        <taxon>Neoptera</taxon>
        <taxon>Paraneoptera</taxon>
        <taxon>Hemiptera</taxon>
        <taxon>Auchenorrhyncha</taxon>
        <taxon>Cercopoidea</taxon>
        <taxon>Clastopteridae</taxon>
        <taxon>Clastoptera</taxon>
    </lineage>
</organism>
<dbReference type="InterPro" id="IPR036322">
    <property type="entry name" value="WD40_repeat_dom_sf"/>
</dbReference>
<feature type="repeat" description="WD" evidence="4">
    <location>
        <begin position="187"/>
        <end position="229"/>
    </location>
</feature>
<evidence type="ECO:0000256" key="1">
    <source>
        <dbReference type="ARBA" id="ARBA00022574"/>
    </source>
</evidence>
<dbReference type="EMBL" id="GEDC01029868">
    <property type="protein sequence ID" value="JAS07430.1"/>
    <property type="molecule type" value="Transcribed_RNA"/>
</dbReference>
<reference evidence="7" key="1">
    <citation type="submission" date="2015-12" db="EMBL/GenBank/DDBJ databases">
        <title>De novo transcriptome assembly of four potential Pierce s Disease insect vectors from Arizona vineyards.</title>
        <authorList>
            <person name="Tassone E.E."/>
        </authorList>
    </citation>
    <scope>NUCLEOTIDE SEQUENCE</scope>
</reference>
<dbReference type="InterPro" id="IPR001680">
    <property type="entry name" value="WD40_rpt"/>
</dbReference>
<dbReference type="PANTHER" id="PTHR46170:SF1">
    <property type="entry name" value="GATOR COMPLEX PROTEIN WDR59"/>
    <property type="match status" value="1"/>
</dbReference>
<accession>A0A1B6D6G7</accession>
<sequence>MATRWSSEYSVAEHRDLQASAMAVDWTGVHVLLAGRRYVGLKNLNDHNDILKKFPRQSKYDVGTAEWNPNPPNRDLVAITSNQKVEVLSLNNGDLSMKHLLSWHTRVVTDINWHRFHPELLSSCSIDTFTHIWDLRDTTKPAISFSSVVGASQVCWNRLSPYLLATAHNGDIRLWDQRKGSAPVQYITAHLANIHGLDWSINNENQLVTSSQDGTVKFFDTTNPRRAENIISAPAPVWRARYTPFGDGLVMVLVPPMKRGENSLLLWNLANTSAPVHTFVGHTDVILEFEWRKHKEETSDFQLITWSKDQTLRIWQIDPFLQKLCGHDPEGEISSTTECLNNTAIEEVENEIILGNDSTTLSEESLSETETTLSSPSQRQAIQPKTLQQEFSLINMNIRSITFDKMDIVKRSCTVKAAVNGNIVVLNINFPPSYPYGASPTFQFVQGTSVDNAAKTKLTKVIKHTAQQRVHKNRSCLEPCLRQLVVTLEQLATNEEDKAQQHHHQVSPVSLLDRSTLYTSFQDAFIPFPRTSGAKFCNVGMLVCFCRSTSFRRLPTRPEAHTPRSLSALATYPDPALTISSYYFHDRTNVVQSRSRNVGRGLARSPGRSKGIVVVYDASSLFLLSRELAEKYVFDWRDVPGMCHHNSAVAASIGRKDLVQAWTLAALAATPSTQSISDLDEEFPWGIHPFAKDLIQSLISHYAQHCDIQMAAMLCCAFGSRPEHQDGFKLKVLSKSANITRMSSGKWWLKPGGSPYHTIHQVDTSLEGGWNFSILKQNRSNSWSESLDDCRLSNNIVEHFPIDTEANHLLKLDEINTPLYDEYKRAYAEILHRWHLLDARVQVLKYMATVPEPHRGIEINTECQHCRKPGQDAFCTSCGKPCLQCVICHISVRGSANFCLVCGHGGHMTHMQQWFKKENVCPSGCGCHCLIETANVLEL</sequence>
<dbReference type="SMART" id="SM00591">
    <property type="entry name" value="RWD"/>
    <property type="match status" value="1"/>
</dbReference>
<dbReference type="Pfam" id="PF17120">
    <property type="entry name" value="zf-RING_16"/>
    <property type="match status" value="1"/>
</dbReference>
<keyword evidence="1 4" id="KW-0853">WD repeat</keyword>
<dbReference type="SUPFAM" id="SSF50978">
    <property type="entry name" value="WD40 repeat-like"/>
    <property type="match status" value="1"/>
</dbReference>
<dbReference type="PROSITE" id="PS50082">
    <property type="entry name" value="WD_REPEATS_2"/>
    <property type="match status" value="1"/>
</dbReference>
<evidence type="ECO:0000256" key="3">
    <source>
        <dbReference type="ARBA" id="ARBA00038452"/>
    </source>
</evidence>
<dbReference type="PROSITE" id="PS50908">
    <property type="entry name" value="RWD"/>
    <property type="match status" value="1"/>
</dbReference>
<dbReference type="EMBL" id="GEDC01016025">
    <property type="protein sequence ID" value="JAS21273.1"/>
    <property type="molecule type" value="Transcribed_RNA"/>
</dbReference>
<dbReference type="GO" id="GO:0035859">
    <property type="term" value="C:Seh1-associated complex"/>
    <property type="evidence" value="ECO:0007669"/>
    <property type="project" value="TreeGrafter"/>
</dbReference>
<evidence type="ECO:0000313" key="6">
    <source>
        <dbReference type="EMBL" id="JAS07430.1"/>
    </source>
</evidence>
<dbReference type="InterPro" id="IPR019775">
    <property type="entry name" value="WD40_repeat_CS"/>
</dbReference>
<dbReference type="InterPro" id="IPR049566">
    <property type="entry name" value="WDR59_RTC1-like_RING_Znf"/>
</dbReference>
<gene>
    <name evidence="7" type="ORF">g.14758</name>
    <name evidence="6" type="ORF">g.14759</name>
</gene>
<dbReference type="GO" id="GO:1904263">
    <property type="term" value="P:positive regulation of TORC1 signaling"/>
    <property type="evidence" value="ECO:0007669"/>
    <property type="project" value="TreeGrafter"/>
</dbReference>
<dbReference type="InterPro" id="IPR015943">
    <property type="entry name" value="WD40/YVTN_repeat-like_dom_sf"/>
</dbReference>
<dbReference type="GO" id="GO:0035591">
    <property type="term" value="F:signaling adaptor activity"/>
    <property type="evidence" value="ECO:0007669"/>
    <property type="project" value="TreeGrafter"/>
</dbReference>
<dbReference type="InterPro" id="IPR006575">
    <property type="entry name" value="RWD_dom"/>
</dbReference>
<dbReference type="PANTHER" id="PTHR46170">
    <property type="entry name" value="GATOR COMPLEX PROTEIN WDR59"/>
    <property type="match status" value="1"/>
</dbReference>
<dbReference type="Pfam" id="PF00400">
    <property type="entry name" value="WD40"/>
    <property type="match status" value="1"/>
</dbReference>
<name>A0A1B6D6G7_9HEMI</name>
<keyword evidence="2" id="KW-0677">Repeat</keyword>
<dbReference type="AlphaFoldDB" id="A0A1B6D6G7"/>
<dbReference type="InterPro" id="IPR049567">
    <property type="entry name" value="WDR59-like"/>
</dbReference>
<evidence type="ECO:0000313" key="7">
    <source>
        <dbReference type="EMBL" id="JAS21273.1"/>
    </source>
</evidence>
<evidence type="ECO:0000259" key="5">
    <source>
        <dbReference type="PROSITE" id="PS50908"/>
    </source>
</evidence>
<dbReference type="InterPro" id="IPR039456">
    <property type="entry name" value="WDR59_mRING-H2-C3H3C2"/>
</dbReference>
<dbReference type="GO" id="GO:0005774">
    <property type="term" value="C:vacuolar membrane"/>
    <property type="evidence" value="ECO:0007669"/>
    <property type="project" value="TreeGrafter"/>
</dbReference>
<evidence type="ECO:0000256" key="4">
    <source>
        <dbReference type="PROSITE-ProRule" id="PRU00221"/>
    </source>
</evidence>